<keyword evidence="2" id="KW-0732">Signal</keyword>
<feature type="compositionally biased region" description="Pro residues" evidence="1">
    <location>
        <begin position="48"/>
        <end position="75"/>
    </location>
</feature>
<feature type="compositionally biased region" description="Low complexity" evidence="1">
    <location>
        <begin position="21"/>
        <end position="30"/>
    </location>
</feature>
<evidence type="ECO:0000313" key="3">
    <source>
        <dbReference type="EMBL" id="CAK0868358.1"/>
    </source>
</evidence>
<evidence type="ECO:0000313" key="4">
    <source>
        <dbReference type="Proteomes" id="UP001189429"/>
    </source>
</evidence>
<comment type="caution">
    <text evidence="3">The sequence shown here is derived from an EMBL/GenBank/DDBJ whole genome shotgun (WGS) entry which is preliminary data.</text>
</comment>
<dbReference type="SUPFAM" id="SSF49854">
    <property type="entry name" value="Spermadhesin, CUB domain"/>
    <property type="match status" value="3"/>
</dbReference>
<gene>
    <name evidence="3" type="ORF">PCOR1329_LOCUS55038</name>
</gene>
<keyword evidence="4" id="KW-1185">Reference proteome</keyword>
<organism evidence="3 4">
    <name type="scientific">Prorocentrum cordatum</name>
    <dbReference type="NCBI Taxonomy" id="2364126"/>
    <lineage>
        <taxon>Eukaryota</taxon>
        <taxon>Sar</taxon>
        <taxon>Alveolata</taxon>
        <taxon>Dinophyceae</taxon>
        <taxon>Prorocentrales</taxon>
        <taxon>Prorocentraceae</taxon>
        <taxon>Prorocentrum</taxon>
    </lineage>
</organism>
<feature type="region of interest" description="Disordered" evidence="1">
    <location>
        <begin position="21"/>
        <end position="85"/>
    </location>
</feature>
<name>A0ABN9V8N3_9DINO</name>
<evidence type="ECO:0000256" key="2">
    <source>
        <dbReference type="SAM" id="SignalP"/>
    </source>
</evidence>
<reference evidence="3" key="1">
    <citation type="submission" date="2023-10" db="EMBL/GenBank/DDBJ databases">
        <authorList>
            <person name="Chen Y."/>
            <person name="Shah S."/>
            <person name="Dougan E. K."/>
            <person name="Thang M."/>
            <person name="Chan C."/>
        </authorList>
    </citation>
    <scope>NUCLEOTIDE SEQUENCE [LARGE SCALE GENOMIC DNA]</scope>
</reference>
<feature type="region of interest" description="Disordered" evidence="1">
    <location>
        <begin position="1105"/>
        <end position="1126"/>
    </location>
</feature>
<feature type="signal peptide" evidence="2">
    <location>
        <begin position="1"/>
        <end position="26"/>
    </location>
</feature>
<dbReference type="InterPro" id="IPR035914">
    <property type="entry name" value="Sperma_CUB_dom_sf"/>
</dbReference>
<dbReference type="Proteomes" id="UP001189429">
    <property type="component" value="Unassembled WGS sequence"/>
</dbReference>
<proteinExistence type="predicted"/>
<evidence type="ECO:0000256" key="1">
    <source>
        <dbReference type="SAM" id="MobiDB-lite"/>
    </source>
</evidence>
<dbReference type="EMBL" id="CAUYUJ010016738">
    <property type="protein sequence ID" value="CAK0868358.1"/>
    <property type="molecule type" value="Genomic_DNA"/>
</dbReference>
<sequence>MVATALRTRALAAAALAAAAATAADGSAPVPAVPPPVPTAATTTPPVATSPPKPPPQPAPTRAPTGAPAPAPGPSPGQDATPTPPAVRHTWNDCLCKASWEQGGVTCSDGCCNLDDDEWGDYCYVEDPECEDFEWGYCRPETMTRPGCTDYPPGWSDSDGDECYSYEFNEFCTASGGYGAGWDQSWGTFGSFTIGGYDASTACCSCGGGSGTNQGYNDNRCADTEGWTDKDGDDCFVYSQYFYCTTAGQPGTGWHAEWGTLSDFNLGGESAVEACCACGGGKNGIYAGTQYTPTPDDDTAGVEVPSGVAWAVVSGPCTKDSSDCILSPNYPNTYGDDEKCVIGVNVDEISYVTAETFSTEWGYDVLKINGQTYSGTVGPYFVKPVAAIVWSSDSELGGTGWRLCTEATPTPPAFRHTWTDCRCKANWDEDGQTCNNGCCNLDGDPWGDYCYVEDPECEDQDWGYCRPETMTTPRCMEYPSDWSDSDGDDCYAYEFNEFCTASGGYGPGWDQGWGTFGSFAMGGYDASTACCSCGGGSDINQGYNDNRCADTDGWRDTDGDACSDYSQFSYCTTTGQPGIGWHAEWGTLSDFKAGGESAVEACCACGGGKNGIYAGTQYTPTPNDETAGVEVPRGVAWAVVSGPCTKDSSDCIRSPNYPRTYGDNEKCVIGVNANEISYVTAEKFSTEWGYDTLKINGQLYSGTVGPYFVKPVAAIIWSSDSELGGTGWRLCQEATPTPPATRYTWSNCRCKANWDEDGQTCSDGCCNLDGDTWGDYCYVEDPECEDFDWGYCRPETMTTPGCTDYPPGWSDSDGDDCYAYEFNEFCTASGGYGAEWDNNWGRFGSFAMDGYDASTACCACGGGSGTNQGYNDNQCADTEGWADKDGDDCFVYSQSFYCTTAGQPGIGWHAQWGTLSDFQEGGKSAVEACCSCGGGSTGTYTGTQYTPTPNDYGTAEVEVPSDVAWAVVSGPCTKDRSDCILSPNYPKTYGDDEKCVIGVNVDKISHVTADTFSTEWGYDVLKINGQTYSGTLGPSSVKPLGPIVWTSDFESALNGWRLCPPGAAPFEEEGAGASGSGSRTLSVLVAMGILALVAGACWRRMRGTADTGLGEGMPRNMSAERRRMEG</sequence>
<feature type="chain" id="PRO_5046848565" evidence="2">
    <location>
        <begin position="27"/>
        <end position="1126"/>
    </location>
</feature>
<accession>A0ABN9V8N3</accession>
<protein>
    <submittedName>
        <fullName evidence="3">Uncharacterized protein</fullName>
    </submittedName>
</protein>